<feature type="coiled-coil region" evidence="1">
    <location>
        <begin position="170"/>
        <end position="204"/>
    </location>
</feature>
<dbReference type="Pfam" id="PF02371">
    <property type="entry name" value="Transposase_20"/>
    <property type="match status" value="1"/>
</dbReference>
<reference evidence="4" key="1">
    <citation type="journal article" date="2023" name="Comput. Struct. Biotechnol. J.">
        <title>Discovery of a novel marine Bacteroidetes with a rich repertoire of carbohydrate-active enzymes.</title>
        <authorList>
            <person name="Chen B."/>
            <person name="Liu G."/>
            <person name="Chen Q."/>
            <person name="Wang H."/>
            <person name="Liu L."/>
            <person name="Tang K."/>
        </authorList>
    </citation>
    <scope>NUCLEOTIDE SEQUENCE</scope>
    <source>
        <strain evidence="4">TK19036</strain>
    </source>
</reference>
<dbReference type="NCBIfam" id="NF033542">
    <property type="entry name" value="transpos_IS110"/>
    <property type="match status" value="1"/>
</dbReference>
<dbReference type="PANTHER" id="PTHR33055:SF3">
    <property type="entry name" value="PUTATIVE TRANSPOSASE FOR IS117-RELATED"/>
    <property type="match status" value="1"/>
</dbReference>
<dbReference type="GO" id="GO:0003677">
    <property type="term" value="F:DNA binding"/>
    <property type="evidence" value="ECO:0007669"/>
    <property type="project" value="InterPro"/>
</dbReference>
<reference evidence="4" key="2">
    <citation type="journal article" date="2024" name="Antonie Van Leeuwenhoek">
        <title>Roseihalotalea indica gen. nov., sp. nov., a halophilic Bacteroidetes from mesopelagic Southwest Indian Ocean with higher carbohydrate metabolic potential.</title>
        <authorList>
            <person name="Chen B."/>
            <person name="Zhang M."/>
            <person name="Lin D."/>
            <person name="Ye J."/>
            <person name="Tang K."/>
        </authorList>
    </citation>
    <scope>NUCLEOTIDE SEQUENCE</scope>
    <source>
        <strain evidence="4">TK19036</strain>
    </source>
</reference>
<dbReference type="InterPro" id="IPR003346">
    <property type="entry name" value="Transposase_20"/>
</dbReference>
<evidence type="ECO:0000259" key="2">
    <source>
        <dbReference type="Pfam" id="PF01548"/>
    </source>
</evidence>
<keyword evidence="1" id="KW-0175">Coiled coil</keyword>
<evidence type="ECO:0000313" key="4">
    <source>
        <dbReference type="EMBL" id="WKN34441.1"/>
    </source>
</evidence>
<gene>
    <name evidence="4" type="ORF">K4G66_18860</name>
</gene>
<protein>
    <submittedName>
        <fullName evidence="4">IS110 family transposase</fullName>
    </submittedName>
</protein>
<dbReference type="AlphaFoldDB" id="A0AA49GLL2"/>
<dbReference type="GO" id="GO:0006313">
    <property type="term" value="P:DNA transposition"/>
    <property type="evidence" value="ECO:0007669"/>
    <property type="project" value="InterPro"/>
</dbReference>
<accession>A0AA49GLL2</accession>
<evidence type="ECO:0000259" key="3">
    <source>
        <dbReference type="Pfam" id="PF02371"/>
    </source>
</evidence>
<dbReference type="PANTHER" id="PTHR33055">
    <property type="entry name" value="TRANSPOSASE FOR INSERTION SEQUENCE ELEMENT IS1111A"/>
    <property type="match status" value="1"/>
</dbReference>
<dbReference type="InterPro" id="IPR047650">
    <property type="entry name" value="Transpos_IS110"/>
</dbReference>
<proteinExistence type="predicted"/>
<feature type="domain" description="Transposase IS116/IS110/IS902 C-terminal" evidence="3">
    <location>
        <begin position="206"/>
        <end position="292"/>
    </location>
</feature>
<evidence type="ECO:0000256" key="1">
    <source>
        <dbReference type="SAM" id="Coils"/>
    </source>
</evidence>
<name>A0AA49GLL2_9BACT</name>
<dbReference type="Pfam" id="PF01548">
    <property type="entry name" value="DEDD_Tnp_IS110"/>
    <property type="match status" value="1"/>
</dbReference>
<dbReference type="InterPro" id="IPR002525">
    <property type="entry name" value="Transp_IS110-like_N"/>
</dbReference>
<dbReference type="EMBL" id="CP120682">
    <property type="protein sequence ID" value="WKN34441.1"/>
    <property type="molecule type" value="Genomic_DNA"/>
</dbReference>
<feature type="domain" description="Transposase IS110-like N-terminal" evidence="2">
    <location>
        <begin position="7"/>
        <end position="155"/>
    </location>
</feature>
<organism evidence="4">
    <name type="scientific">Roseihalotalea indica</name>
    <dbReference type="NCBI Taxonomy" id="2867963"/>
    <lineage>
        <taxon>Bacteria</taxon>
        <taxon>Pseudomonadati</taxon>
        <taxon>Bacteroidota</taxon>
        <taxon>Cytophagia</taxon>
        <taxon>Cytophagales</taxon>
        <taxon>Catalimonadaceae</taxon>
        <taxon>Roseihalotalea</taxon>
    </lineage>
</organism>
<dbReference type="GO" id="GO:0004803">
    <property type="term" value="F:transposase activity"/>
    <property type="evidence" value="ECO:0007669"/>
    <property type="project" value="InterPro"/>
</dbReference>
<sequence length="332" mass="37850">MKKSVFIGVDVSRLTFDAAILHSVSSQTLSHQQFDNHRLGYIKFLKWIKSVVALQDCLVCLEDTGYYSSGLTNFLCATKADVCLESAYRIKHSMGILRGKTDQADAEMIARYAFRFADQLKLYTPPTTGVAQLKTLLSFRLRLIKQKTSIIAALEETKQLQSHIDVSFIISSLKQQLKSQKDQLKKCNQTIDRLVEQNEQLSHQNALLCSIPGVGKVIAAQVMAYTYGFTRFQDWRKFACYIGTAPFPHQSGTSIRKRTKVSSIANKKLKALLSMGAVNTLRTENEYHDYYRRKIKEGKHHMVVINAIRNKLISRMFVVIRRDTPYVKLQLS</sequence>